<evidence type="ECO:0000313" key="2">
    <source>
        <dbReference type="Proteomes" id="UP001497535"/>
    </source>
</evidence>
<reference evidence="1" key="1">
    <citation type="submission" date="2023-11" db="EMBL/GenBank/DDBJ databases">
        <authorList>
            <person name="Poullet M."/>
        </authorList>
    </citation>
    <scope>NUCLEOTIDE SEQUENCE</scope>
    <source>
        <strain evidence="1">E1834</strain>
    </source>
</reference>
<comment type="caution">
    <text evidence="1">The sequence shown here is derived from an EMBL/GenBank/DDBJ whole genome shotgun (WGS) entry which is preliminary data.</text>
</comment>
<sequence>MKILGIKAFCDDCSNLNKILETYNKINFGEDFGEEKILEKKGNIQNNSDEKNKRKELRLFVGIIDILQSFIPKRQIEARIKGLMSKIKGEKNILKDIEYVSFCNNNIFILN</sequence>
<accession>A0ACB0ZQK7</accession>
<name>A0ACB0ZQK7_MELEN</name>
<dbReference type="EMBL" id="CAVMJV010000041">
    <property type="protein sequence ID" value="CAK5080290.1"/>
    <property type="molecule type" value="Genomic_DNA"/>
</dbReference>
<gene>
    <name evidence="1" type="ORF">MENTE1834_LOCUS27450</name>
</gene>
<protein>
    <submittedName>
        <fullName evidence="1">Uncharacterized protein</fullName>
    </submittedName>
</protein>
<keyword evidence="2" id="KW-1185">Reference proteome</keyword>
<dbReference type="Proteomes" id="UP001497535">
    <property type="component" value="Unassembled WGS sequence"/>
</dbReference>
<proteinExistence type="predicted"/>
<organism evidence="1 2">
    <name type="scientific">Meloidogyne enterolobii</name>
    <name type="common">Root-knot nematode worm</name>
    <name type="synonym">Meloidogyne mayaguensis</name>
    <dbReference type="NCBI Taxonomy" id="390850"/>
    <lineage>
        <taxon>Eukaryota</taxon>
        <taxon>Metazoa</taxon>
        <taxon>Ecdysozoa</taxon>
        <taxon>Nematoda</taxon>
        <taxon>Chromadorea</taxon>
        <taxon>Rhabditida</taxon>
        <taxon>Tylenchina</taxon>
        <taxon>Tylenchomorpha</taxon>
        <taxon>Tylenchoidea</taxon>
        <taxon>Meloidogynidae</taxon>
        <taxon>Meloidogyninae</taxon>
        <taxon>Meloidogyne</taxon>
    </lineage>
</organism>
<evidence type="ECO:0000313" key="1">
    <source>
        <dbReference type="EMBL" id="CAK5080290.1"/>
    </source>
</evidence>